<accession>A0A849SFI4</accession>
<dbReference type="EMBL" id="JABFRW010000127">
    <property type="protein sequence ID" value="NOT34508.1"/>
    <property type="molecule type" value="Genomic_DNA"/>
</dbReference>
<protein>
    <recommendedName>
        <fullName evidence="3">ZU5 domain-containing protein</fullName>
    </recommendedName>
</protein>
<evidence type="ECO:0000313" key="2">
    <source>
        <dbReference type="Proteomes" id="UP000580839"/>
    </source>
</evidence>
<proteinExistence type="predicted"/>
<name>A0A849SFI4_UNCEI</name>
<evidence type="ECO:0008006" key="3">
    <source>
        <dbReference type="Google" id="ProtNLM"/>
    </source>
</evidence>
<dbReference type="AlphaFoldDB" id="A0A849SFI4"/>
<evidence type="ECO:0000313" key="1">
    <source>
        <dbReference type="EMBL" id="NOT34508.1"/>
    </source>
</evidence>
<comment type="caution">
    <text evidence="1">The sequence shown here is derived from an EMBL/GenBank/DDBJ whole genome shotgun (WGS) entry which is preliminary data.</text>
</comment>
<gene>
    <name evidence="1" type="ORF">HOP12_10095</name>
</gene>
<sequence>MSLTWIRQLLRRNRLTAVAAVLLAWGCGVSQPFRPTALTPNALPPTPEPILGRTMEVVPGGPGPGPLPVEQSFDVVVEPHRSSQVSGGRFKLTFPSGAVQQTIDAKLTQPDTSQVLFELEPHGQQFTVPMVLEISYKGTVADPDSPDYDGSVPVLRWFNPGSGVWEEVRGVRDEAERVHIVELRHFSTYALTGKQGPIGGKGGW</sequence>
<reference evidence="1 2" key="1">
    <citation type="submission" date="2020-04" db="EMBL/GenBank/DDBJ databases">
        <title>Metagenomic profiling of ammonia- and methane-oxidizing microorganisms in a Dutch drinking water treatment plant.</title>
        <authorList>
            <person name="Poghosyan L."/>
            <person name="Leucker S."/>
        </authorList>
    </citation>
    <scope>NUCLEOTIDE SEQUENCE [LARGE SCALE GENOMIC DNA]</scope>
    <source>
        <strain evidence="1">S-RSF-IL-03</strain>
    </source>
</reference>
<organism evidence="1 2">
    <name type="scientific">Eiseniibacteriota bacterium</name>
    <dbReference type="NCBI Taxonomy" id="2212470"/>
    <lineage>
        <taxon>Bacteria</taxon>
        <taxon>Candidatus Eiseniibacteriota</taxon>
    </lineage>
</organism>
<dbReference type="Proteomes" id="UP000580839">
    <property type="component" value="Unassembled WGS sequence"/>
</dbReference>